<dbReference type="EMBL" id="JAIWYP010000010">
    <property type="protein sequence ID" value="KAH3753926.1"/>
    <property type="molecule type" value="Genomic_DNA"/>
</dbReference>
<keyword evidence="3" id="KW-1185">Reference proteome</keyword>
<evidence type="ECO:0000256" key="1">
    <source>
        <dbReference type="SAM" id="SignalP"/>
    </source>
</evidence>
<keyword evidence="1" id="KW-0732">Signal</keyword>
<feature type="signal peptide" evidence="1">
    <location>
        <begin position="1"/>
        <end position="25"/>
    </location>
</feature>
<proteinExistence type="predicted"/>
<dbReference type="AlphaFoldDB" id="A0A9D4I8M7"/>
<feature type="chain" id="PRO_5038955237" evidence="1">
    <location>
        <begin position="26"/>
        <end position="511"/>
    </location>
</feature>
<organism evidence="2 3">
    <name type="scientific">Dreissena polymorpha</name>
    <name type="common">Zebra mussel</name>
    <name type="synonym">Mytilus polymorpha</name>
    <dbReference type="NCBI Taxonomy" id="45954"/>
    <lineage>
        <taxon>Eukaryota</taxon>
        <taxon>Metazoa</taxon>
        <taxon>Spiralia</taxon>
        <taxon>Lophotrochozoa</taxon>
        <taxon>Mollusca</taxon>
        <taxon>Bivalvia</taxon>
        <taxon>Autobranchia</taxon>
        <taxon>Heteroconchia</taxon>
        <taxon>Euheterodonta</taxon>
        <taxon>Imparidentia</taxon>
        <taxon>Neoheterodontei</taxon>
        <taxon>Myida</taxon>
        <taxon>Dreissenoidea</taxon>
        <taxon>Dreissenidae</taxon>
        <taxon>Dreissena</taxon>
    </lineage>
</organism>
<reference evidence="2" key="1">
    <citation type="journal article" date="2019" name="bioRxiv">
        <title>The Genome of the Zebra Mussel, Dreissena polymorpha: A Resource for Invasive Species Research.</title>
        <authorList>
            <person name="McCartney M.A."/>
            <person name="Auch B."/>
            <person name="Kono T."/>
            <person name="Mallez S."/>
            <person name="Zhang Y."/>
            <person name="Obille A."/>
            <person name="Becker A."/>
            <person name="Abrahante J.E."/>
            <person name="Garbe J."/>
            <person name="Badalamenti J.P."/>
            <person name="Herman A."/>
            <person name="Mangelson H."/>
            <person name="Liachko I."/>
            <person name="Sullivan S."/>
            <person name="Sone E.D."/>
            <person name="Koren S."/>
            <person name="Silverstein K.A.T."/>
            <person name="Beckman K.B."/>
            <person name="Gohl D.M."/>
        </authorList>
    </citation>
    <scope>NUCLEOTIDE SEQUENCE</scope>
    <source>
        <strain evidence="2">Duluth1</strain>
        <tissue evidence="2">Whole animal</tissue>
    </source>
</reference>
<evidence type="ECO:0000313" key="3">
    <source>
        <dbReference type="Proteomes" id="UP000828390"/>
    </source>
</evidence>
<reference evidence="2" key="2">
    <citation type="submission" date="2020-11" db="EMBL/GenBank/DDBJ databases">
        <authorList>
            <person name="McCartney M.A."/>
            <person name="Auch B."/>
            <person name="Kono T."/>
            <person name="Mallez S."/>
            <person name="Becker A."/>
            <person name="Gohl D.M."/>
            <person name="Silverstein K.A.T."/>
            <person name="Koren S."/>
            <person name="Bechman K.B."/>
            <person name="Herman A."/>
            <person name="Abrahante J.E."/>
            <person name="Garbe J."/>
        </authorList>
    </citation>
    <scope>NUCLEOTIDE SEQUENCE</scope>
    <source>
        <strain evidence="2">Duluth1</strain>
        <tissue evidence="2">Whole animal</tissue>
    </source>
</reference>
<gene>
    <name evidence="2" type="ORF">DPMN_188579</name>
</gene>
<dbReference type="OrthoDB" id="6097965at2759"/>
<name>A0A9D4I8M7_DREPO</name>
<sequence length="511" mass="57274">MALPVKGHLLIDFLLVLSTITDVGAFLYDADWCSKFPEYKDIINLAHVENCLSIDQVFAKLKLLGDKSHWCLFHGIDQLGDRYGVSIYTPEDCQCNGTNSLLNYISGVRDGSNDMKDRCLSQPHYKALFDQFFVDNNNRAPACRSHHSVWFDLSHIDNDCTHDLIYHVTYSFDHHPSRCVCKQSVQYRDPNNCLQFHSYQELMKLYDTNLCSSKNSQWNLLNDLEIRSPDCRKKIITELAQHFHNYPSVGACQCSPVKNISNDEPVLNDDKRDQCSNVQHSSYSHLRQELFQGASGAGCATHFHLWQQLQNIQQSHGYDCTMDMIHRSANKYPSAESDPCKCEDQQRISTTTTTTTASPVSSTRSLPTTTRATTAASFSTHKFLCQKIGLILDITANIHVHATGSTPCESKMSGTNENLVLTLCNVTSLDTWSRGLHVISNCDSIPSYSPIATFSPTGRYMPQEAQSGVFLGCISEGFKMAIQPCDGAPQIIHVETTGVFNNNASIYYTVV</sequence>
<comment type="caution">
    <text evidence="2">The sequence shown here is derived from an EMBL/GenBank/DDBJ whole genome shotgun (WGS) entry which is preliminary data.</text>
</comment>
<evidence type="ECO:0000313" key="2">
    <source>
        <dbReference type="EMBL" id="KAH3753926.1"/>
    </source>
</evidence>
<protein>
    <submittedName>
        <fullName evidence="2">Uncharacterized protein</fullName>
    </submittedName>
</protein>
<accession>A0A9D4I8M7</accession>
<dbReference type="Proteomes" id="UP000828390">
    <property type="component" value="Unassembled WGS sequence"/>
</dbReference>